<comment type="caution">
    <text evidence="1">The sequence shown here is derived from an EMBL/GenBank/DDBJ whole genome shotgun (WGS) entry which is preliminary data.</text>
</comment>
<dbReference type="Pfam" id="PF10055">
    <property type="entry name" value="DUF2292"/>
    <property type="match status" value="1"/>
</dbReference>
<dbReference type="EMBL" id="JACIDY010000002">
    <property type="protein sequence ID" value="MBB3939538.1"/>
    <property type="molecule type" value="Genomic_DNA"/>
</dbReference>
<keyword evidence="2" id="KW-1185">Reference proteome</keyword>
<reference evidence="1 2" key="1">
    <citation type="submission" date="2020-08" db="EMBL/GenBank/DDBJ databases">
        <title>Genomic Encyclopedia of Type Strains, Phase IV (KMG-IV): sequencing the most valuable type-strain genomes for metagenomic binning, comparative biology and taxonomic classification.</title>
        <authorList>
            <person name="Goeker M."/>
        </authorList>
    </citation>
    <scope>NUCLEOTIDE SEQUENCE [LARGE SCALE GENOMIC DNA]</scope>
    <source>
        <strain evidence="1 2">DSM 27568</strain>
    </source>
</reference>
<dbReference type="Proteomes" id="UP000561459">
    <property type="component" value="Unassembled WGS sequence"/>
</dbReference>
<evidence type="ECO:0008006" key="3">
    <source>
        <dbReference type="Google" id="ProtNLM"/>
    </source>
</evidence>
<organism evidence="1 2">
    <name type="scientific">Novosphingobium fluoreni</name>
    <dbReference type="NCBI Taxonomy" id="1391222"/>
    <lineage>
        <taxon>Bacteria</taxon>
        <taxon>Pseudomonadati</taxon>
        <taxon>Pseudomonadota</taxon>
        <taxon>Alphaproteobacteria</taxon>
        <taxon>Sphingomonadales</taxon>
        <taxon>Sphingomonadaceae</taxon>
        <taxon>Novosphingobium</taxon>
    </lineage>
</organism>
<dbReference type="RefSeq" id="WP_058737575.1">
    <property type="nucleotide sequence ID" value="NZ_JACIDY010000002.1"/>
</dbReference>
<evidence type="ECO:0000313" key="1">
    <source>
        <dbReference type="EMBL" id="MBB3939538.1"/>
    </source>
</evidence>
<dbReference type="AlphaFoldDB" id="A0A7W6C290"/>
<gene>
    <name evidence="1" type="ORF">GGR39_001178</name>
</gene>
<accession>A0A7W6C290</accession>
<protein>
    <recommendedName>
        <fullName evidence="3">DUF2292 domain-containing protein</fullName>
    </recommendedName>
</protein>
<evidence type="ECO:0000313" key="2">
    <source>
        <dbReference type="Proteomes" id="UP000561459"/>
    </source>
</evidence>
<name>A0A7W6C290_9SPHN</name>
<dbReference type="InterPro" id="IPR018743">
    <property type="entry name" value="DUF2292"/>
</dbReference>
<sequence length="60" mass="6594">MGNATLTHDQNEQTQRIAPIAAPLSAVAEALGRLRYGAVHLTVHDGRVVQLDVTERQRFT</sequence>
<proteinExistence type="predicted"/>